<dbReference type="RefSeq" id="WP_238713420.1">
    <property type="nucleotide sequence ID" value="NZ_JAEPBH010000015.1"/>
</dbReference>
<dbReference type="EMBL" id="JAEPBH010000015">
    <property type="protein sequence ID" value="MBK4715185.1"/>
    <property type="molecule type" value="Genomic_DNA"/>
</dbReference>
<dbReference type="Proteomes" id="UP000659047">
    <property type="component" value="Unassembled WGS sequence"/>
</dbReference>
<accession>A0A8K0XWC5</accession>
<dbReference type="InterPro" id="IPR010260">
    <property type="entry name" value="AlpA"/>
</dbReference>
<keyword evidence="2" id="KW-1185">Reference proteome</keyword>
<organism evidence="1 2">
    <name type="scientific">Tenebrionibacter intestinalis</name>
    <dbReference type="NCBI Taxonomy" id="2799638"/>
    <lineage>
        <taxon>Bacteria</taxon>
        <taxon>Pseudomonadati</taxon>
        <taxon>Pseudomonadota</taxon>
        <taxon>Gammaproteobacteria</taxon>
        <taxon>Enterobacterales</taxon>
        <taxon>Enterobacteriaceae</taxon>
        <taxon>Tenebrionibacter/Tenebrionicola group</taxon>
        <taxon>Tenebrionibacter</taxon>
    </lineage>
</organism>
<dbReference type="InterPro" id="IPR052931">
    <property type="entry name" value="Prophage_regulatory_activator"/>
</dbReference>
<dbReference type="PANTHER" id="PTHR36154">
    <property type="entry name" value="DNA-BINDING TRANSCRIPTIONAL ACTIVATOR ALPA"/>
    <property type="match status" value="1"/>
</dbReference>
<evidence type="ECO:0000313" key="1">
    <source>
        <dbReference type="EMBL" id="MBK4715185.1"/>
    </source>
</evidence>
<comment type="caution">
    <text evidence="1">The sequence shown here is derived from an EMBL/GenBank/DDBJ whole genome shotgun (WGS) entry which is preliminary data.</text>
</comment>
<name>A0A8K0XWC5_9ENTR</name>
<evidence type="ECO:0000313" key="2">
    <source>
        <dbReference type="Proteomes" id="UP000659047"/>
    </source>
</evidence>
<proteinExistence type="predicted"/>
<gene>
    <name evidence="1" type="ORF">JJB97_07565</name>
</gene>
<dbReference type="PANTHER" id="PTHR36154:SF1">
    <property type="entry name" value="DNA-BINDING TRANSCRIPTIONAL ACTIVATOR ALPA"/>
    <property type="match status" value="1"/>
</dbReference>
<reference evidence="1" key="1">
    <citation type="submission" date="2021-01" db="EMBL/GenBank/DDBJ databases">
        <title>Intestinitalea alba gen. nov., sp. nov., a novel genus of the family Enterobacteriaceae, isolated from the gut of the plastic-eating mealworm Tenebrio molitor L.</title>
        <authorList>
            <person name="Yang Y."/>
        </authorList>
    </citation>
    <scope>NUCLEOTIDE SEQUENCE</scope>
    <source>
        <strain evidence="1">BIT-L3</strain>
    </source>
</reference>
<dbReference type="Gene3D" id="1.10.238.160">
    <property type="match status" value="1"/>
</dbReference>
<protein>
    <submittedName>
        <fullName evidence="1">AlpA family transcriptional regulator</fullName>
    </submittedName>
</protein>
<sequence length="74" mass="8504">MMSNFRLLRLSDVMEKTGFRKSWIYLLISKGDFPPAVKIGSRSVAWLESEVNDWIAERVGKREGLQQTGKSDNE</sequence>
<dbReference type="Pfam" id="PF05930">
    <property type="entry name" value="Phage_AlpA"/>
    <property type="match status" value="1"/>
</dbReference>
<dbReference type="AlphaFoldDB" id="A0A8K0XWC5"/>